<dbReference type="Proteomes" id="UP000032803">
    <property type="component" value="Chromosome I"/>
</dbReference>
<evidence type="ECO:0008006" key="4">
    <source>
        <dbReference type="Google" id="ProtNLM"/>
    </source>
</evidence>
<dbReference type="PATRIC" id="fig|449.7.peg.1971"/>
<feature type="signal peptide" evidence="1">
    <location>
        <begin position="1"/>
        <end position="22"/>
    </location>
</feature>
<protein>
    <recommendedName>
        <fullName evidence="4">NHL repeat protein</fullName>
    </recommendedName>
</protein>
<dbReference type="STRING" id="449.LHA_1668"/>
<dbReference type="HOGENOM" id="CLU_026986_0_0_6"/>
<keyword evidence="3" id="KW-1185">Reference proteome</keyword>
<gene>
    <name evidence="2" type="ORF">LHA_1668</name>
</gene>
<sequence length="450" mass="47269">MTISRRLFAAFAALFIFTTAEAGKPLWTFDPETATSITLLESDVATVQYTVTNQSRLSHVLQMKPITGVQQVATGNYCRKNFRLAYHQSCTLTLRIIGSALRGSLVGGPTVCDNQNPNECYQPSSEDILKVRLVLEPGQTRLSSSVSTLALRVSGTTRVITITNTGSEVATDVAYSLSSALPAGTTITPANCGTIQPGGSCVLRITPGVSPTATPGNLNPTPITLTIKGKNTNTLAPTLNILTYGSVYQSGFVFAFDDGTPITGSVGGKVAALSNQASPMTGVLWSSDNNGVVVTNNVPGIYQNSTNPPSACNGNTDGSCNTGVIVTYYSPPQTNPAINRSLYAAGRCKATIGGYTDWYLPSICELGYYTGTGPDTGCGTALSPTLQNLQSNLVENGVGNLFGVFWSSTELSTSPFDAAWAQILVLGAGEQGPDDKSELRGVRCVRVLTL</sequence>
<feature type="chain" id="PRO_5009754230" description="NHL repeat protein" evidence="1">
    <location>
        <begin position="23"/>
        <end position="450"/>
    </location>
</feature>
<dbReference type="OrthoDB" id="5636215at2"/>
<dbReference type="KEGG" id="lha:LHA_1668"/>
<reference evidence="3" key="1">
    <citation type="submission" date="2014-09" db="EMBL/GenBank/DDBJ databases">
        <authorList>
            <person name="Gomez-Valero L."/>
        </authorList>
    </citation>
    <scope>NUCLEOTIDE SEQUENCE [LARGE SCALE GENOMIC DNA]</scope>
    <source>
        <strain evidence="3">ATCC35250</strain>
    </source>
</reference>
<name>A0A0A8UPP6_LEGHA</name>
<accession>A0A0A8UPP6</accession>
<dbReference type="EMBL" id="LN681225">
    <property type="protein sequence ID" value="CEK10708.1"/>
    <property type="molecule type" value="Genomic_DNA"/>
</dbReference>
<proteinExistence type="predicted"/>
<keyword evidence="1" id="KW-0732">Signal</keyword>
<organism evidence="2 3">
    <name type="scientific">Legionella hackeliae</name>
    <dbReference type="NCBI Taxonomy" id="449"/>
    <lineage>
        <taxon>Bacteria</taxon>
        <taxon>Pseudomonadati</taxon>
        <taxon>Pseudomonadota</taxon>
        <taxon>Gammaproteobacteria</taxon>
        <taxon>Legionellales</taxon>
        <taxon>Legionellaceae</taxon>
        <taxon>Legionella</taxon>
    </lineage>
</organism>
<evidence type="ECO:0000256" key="1">
    <source>
        <dbReference type="SAM" id="SignalP"/>
    </source>
</evidence>
<dbReference type="AlphaFoldDB" id="A0A0A8UPP6"/>
<dbReference type="RefSeq" id="WP_052673638.1">
    <property type="nucleotide sequence ID" value="NZ_LN681225.1"/>
</dbReference>
<evidence type="ECO:0000313" key="2">
    <source>
        <dbReference type="EMBL" id="CEK10708.1"/>
    </source>
</evidence>
<evidence type="ECO:0000313" key="3">
    <source>
        <dbReference type="Proteomes" id="UP000032803"/>
    </source>
</evidence>